<reference evidence="1" key="1">
    <citation type="submission" date="2021-08" db="EMBL/GenBank/DDBJ databases">
        <title>The first chromosome-level gecko genome reveals the dynamic sex chromosomes of Neotropical dwarf geckos (Sphaerodactylidae: Sphaerodactylus).</title>
        <authorList>
            <person name="Pinto B.J."/>
            <person name="Keating S.E."/>
            <person name="Gamble T."/>
        </authorList>
    </citation>
    <scope>NUCLEOTIDE SEQUENCE</scope>
    <source>
        <strain evidence="1">TG3544</strain>
    </source>
</reference>
<dbReference type="EMBL" id="CM037615">
    <property type="protein sequence ID" value="KAH8012788.1"/>
    <property type="molecule type" value="Genomic_DNA"/>
</dbReference>
<evidence type="ECO:0000313" key="2">
    <source>
        <dbReference type="Proteomes" id="UP000827872"/>
    </source>
</evidence>
<evidence type="ECO:0000313" key="1">
    <source>
        <dbReference type="EMBL" id="KAH8012788.1"/>
    </source>
</evidence>
<sequence>MSWTVVGMLHTEMDEERSQLTACLVAAQPFTKRSTREAEKLRRDYEVLQVHTENVSRERNQLREELGVLQRQVALLMDERAANLPRQSEGTATDVAMTRESEEPCQGTAMEEADRVDNRRQRPPNPRFHKKKPDLRLARKGLKAEFAGYPGDLTFFQFQFQSLYWHYLFHDPAAKVPKGPKPPRGSSKALAVKDSDFTDAEDNNLGVALTATAFKDAVDTSKDGDLLNFDDPLNIEAAEHHLRDKGDFRNKVEDYINHYAR</sequence>
<proteinExistence type="predicted"/>
<organism evidence="1 2">
    <name type="scientific">Sphaerodactylus townsendi</name>
    <dbReference type="NCBI Taxonomy" id="933632"/>
    <lineage>
        <taxon>Eukaryota</taxon>
        <taxon>Metazoa</taxon>
        <taxon>Chordata</taxon>
        <taxon>Craniata</taxon>
        <taxon>Vertebrata</taxon>
        <taxon>Euteleostomi</taxon>
        <taxon>Lepidosauria</taxon>
        <taxon>Squamata</taxon>
        <taxon>Bifurcata</taxon>
        <taxon>Gekkota</taxon>
        <taxon>Sphaerodactylidae</taxon>
        <taxon>Sphaerodactylus</taxon>
    </lineage>
</organism>
<keyword evidence="2" id="KW-1185">Reference proteome</keyword>
<name>A0ACB8G035_9SAUR</name>
<gene>
    <name evidence="1" type="ORF">K3G42_001502</name>
</gene>
<protein>
    <submittedName>
        <fullName evidence="1">Uncharacterized protein</fullName>
    </submittedName>
</protein>
<comment type="caution">
    <text evidence="1">The sequence shown here is derived from an EMBL/GenBank/DDBJ whole genome shotgun (WGS) entry which is preliminary data.</text>
</comment>
<dbReference type="Proteomes" id="UP000827872">
    <property type="component" value="Linkage Group LG02"/>
</dbReference>
<accession>A0ACB8G035</accession>